<dbReference type="AlphaFoldDB" id="A0A0N5C4A1"/>
<dbReference type="PANTHER" id="PTHR22907:SF51">
    <property type="entry name" value="CUTICLIN-1"/>
    <property type="match status" value="1"/>
</dbReference>
<dbReference type="GO" id="GO:0005886">
    <property type="term" value="C:plasma membrane"/>
    <property type="evidence" value="ECO:0007669"/>
    <property type="project" value="UniProtKB-SubCell"/>
</dbReference>
<dbReference type="GO" id="GO:0042302">
    <property type="term" value="F:structural constituent of cuticle"/>
    <property type="evidence" value="ECO:0007669"/>
    <property type="project" value="UniProtKB-KW"/>
</dbReference>
<evidence type="ECO:0000256" key="7">
    <source>
        <dbReference type="ARBA" id="ARBA00023136"/>
    </source>
</evidence>
<keyword evidence="6 8" id="KW-1133">Transmembrane helix</keyword>
<evidence type="ECO:0000256" key="1">
    <source>
        <dbReference type="ARBA" id="ARBA00004251"/>
    </source>
</evidence>
<dbReference type="Pfam" id="PF25057">
    <property type="entry name" value="CUT_N"/>
    <property type="match status" value="1"/>
</dbReference>
<evidence type="ECO:0000256" key="3">
    <source>
        <dbReference type="ARBA" id="ARBA00022475"/>
    </source>
</evidence>
<sequence length="402" mass="45997">MILLEIYYILLFLHFYYIDLTFGNFIDNGVEGEPEITCGPLSIAVYFKTKNDFEGHVFVKGMYSDKNCRNDDIGKNNAYIEVPFDMCNVLKTRSLNPKGIFVSTTIVISFHSKFITKVDKAYRVQCFYLEDNRTVTAGIKVNDMTTIMQSYNVPLPICKYEILNDGPSGEIVNIATIGNQVYHKWTCESENLDTFCMFVHSCTVDDGNGTKIEIIDKTGCSIDKTLINNIEYTNDFVAGQLSNVYKYADRPQMYYQCQISVNTKELYQACPKPNCNENIEYTANIGDIVPDEEENIFNTTVFNDPDQELSKMLRKRSLKDGDNTLDVRTELTAVDMTLEDKEKFCKTNTGKRNKNTIHFIKINNDEDYVCLSTVFFSIITTGMVINVILLGVLFLIFLKIRQ</sequence>
<accession>A0A0N5C4A1</accession>
<dbReference type="SMART" id="SM00241">
    <property type="entry name" value="ZP"/>
    <property type="match status" value="1"/>
</dbReference>
<dbReference type="PANTHER" id="PTHR22907">
    <property type="entry name" value="GH04558P"/>
    <property type="match status" value="1"/>
</dbReference>
<evidence type="ECO:0000313" key="10">
    <source>
        <dbReference type="Proteomes" id="UP000046392"/>
    </source>
</evidence>
<evidence type="ECO:0000313" key="11">
    <source>
        <dbReference type="WBParaSite" id="SPAL_0001278200.1"/>
    </source>
</evidence>
<evidence type="ECO:0000256" key="2">
    <source>
        <dbReference type="ARBA" id="ARBA00022460"/>
    </source>
</evidence>
<keyword evidence="3" id="KW-1003">Cell membrane</keyword>
<organism evidence="10 11">
    <name type="scientific">Strongyloides papillosus</name>
    <name type="common">Intestinal threadworm</name>
    <dbReference type="NCBI Taxonomy" id="174720"/>
    <lineage>
        <taxon>Eukaryota</taxon>
        <taxon>Metazoa</taxon>
        <taxon>Ecdysozoa</taxon>
        <taxon>Nematoda</taxon>
        <taxon>Chromadorea</taxon>
        <taxon>Rhabditida</taxon>
        <taxon>Tylenchina</taxon>
        <taxon>Panagrolaimomorpha</taxon>
        <taxon>Strongyloidoidea</taxon>
        <taxon>Strongyloididae</taxon>
        <taxon>Strongyloides</taxon>
    </lineage>
</organism>
<dbReference type="InterPro" id="IPR051962">
    <property type="entry name" value="Cuticlin"/>
</dbReference>
<keyword evidence="5" id="KW-0732">Signal</keyword>
<dbReference type="WBParaSite" id="SPAL_0001278200.1">
    <property type="protein sequence ID" value="SPAL_0001278200.1"/>
    <property type="gene ID" value="SPAL_0001278200"/>
</dbReference>
<evidence type="ECO:0000256" key="4">
    <source>
        <dbReference type="ARBA" id="ARBA00022692"/>
    </source>
</evidence>
<dbReference type="InterPro" id="IPR001507">
    <property type="entry name" value="ZP_dom"/>
</dbReference>
<feature type="transmembrane region" description="Helical" evidence="8">
    <location>
        <begin position="374"/>
        <end position="398"/>
    </location>
</feature>
<name>A0A0N5C4A1_STREA</name>
<evidence type="ECO:0000256" key="5">
    <source>
        <dbReference type="ARBA" id="ARBA00022729"/>
    </source>
</evidence>
<dbReference type="Proteomes" id="UP000046392">
    <property type="component" value="Unplaced"/>
</dbReference>
<evidence type="ECO:0000256" key="6">
    <source>
        <dbReference type="ARBA" id="ARBA00022989"/>
    </source>
</evidence>
<feature type="domain" description="ZP" evidence="9">
    <location>
        <begin position="37"/>
        <end position="282"/>
    </location>
</feature>
<evidence type="ECO:0000256" key="8">
    <source>
        <dbReference type="SAM" id="Phobius"/>
    </source>
</evidence>
<dbReference type="Pfam" id="PF25301">
    <property type="entry name" value="CUT_C"/>
    <property type="match status" value="1"/>
</dbReference>
<proteinExistence type="predicted"/>
<dbReference type="InterPro" id="IPR057475">
    <property type="entry name" value="CUT_C"/>
</dbReference>
<dbReference type="InterPro" id="IPR056953">
    <property type="entry name" value="CUT_N"/>
</dbReference>
<dbReference type="PROSITE" id="PS51034">
    <property type="entry name" value="ZP_2"/>
    <property type="match status" value="1"/>
</dbReference>
<reference evidence="11" key="1">
    <citation type="submission" date="2017-02" db="UniProtKB">
        <authorList>
            <consortium name="WormBaseParasite"/>
        </authorList>
    </citation>
    <scope>IDENTIFICATION</scope>
</reference>
<dbReference type="STRING" id="174720.A0A0N5C4A1"/>
<protein>
    <submittedName>
        <fullName evidence="11">ZP domain-containing protein</fullName>
    </submittedName>
</protein>
<comment type="subcellular location">
    <subcellularLocation>
        <location evidence="1">Cell membrane</location>
        <topology evidence="1">Single-pass type I membrane protein</topology>
    </subcellularLocation>
</comment>
<keyword evidence="10" id="KW-1185">Reference proteome</keyword>
<keyword evidence="2" id="KW-0193">Cuticle</keyword>
<evidence type="ECO:0000259" key="9">
    <source>
        <dbReference type="PROSITE" id="PS51034"/>
    </source>
</evidence>
<keyword evidence="7 8" id="KW-0472">Membrane</keyword>
<keyword evidence="4 8" id="KW-0812">Transmembrane</keyword>